<gene>
    <name evidence="9" type="ORF">SAMN02745216_03552</name>
</gene>
<dbReference type="PROSITE" id="PS50110">
    <property type="entry name" value="RESPONSE_REGULATORY"/>
    <property type="match status" value="1"/>
</dbReference>
<dbReference type="Gene3D" id="3.40.50.300">
    <property type="entry name" value="P-loop containing nucleotide triphosphate hydrolases"/>
    <property type="match status" value="1"/>
</dbReference>
<dbReference type="GO" id="GO:0005524">
    <property type="term" value="F:ATP binding"/>
    <property type="evidence" value="ECO:0007669"/>
    <property type="project" value="UniProtKB-KW"/>
</dbReference>
<evidence type="ECO:0000256" key="5">
    <source>
        <dbReference type="ARBA" id="ARBA00023163"/>
    </source>
</evidence>
<dbReference type="SMART" id="SM00448">
    <property type="entry name" value="REC"/>
    <property type="match status" value="1"/>
</dbReference>
<dbReference type="RefSeq" id="WP_073477597.1">
    <property type="nucleotide sequence ID" value="NZ_FQZU01000025.1"/>
</dbReference>
<dbReference type="AlphaFoldDB" id="A0A1M6SWV3"/>
<keyword evidence="4" id="KW-0238">DNA-binding</keyword>
<evidence type="ECO:0000313" key="9">
    <source>
        <dbReference type="EMBL" id="SHK49048.1"/>
    </source>
</evidence>
<proteinExistence type="predicted"/>
<keyword evidence="1" id="KW-0547">Nucleotide-binding</keyword>
<keyword evidence="6" id="KW-0597">Phosphoprotein</keyword>
<dbReference type="InterPro" id="IPR009057">
    <property type="entry name" value="Homeodomain-like_sf"/>
</dbReference>
<dbReference type="CDD" id="cd00156">
    <property type="entry name" value="REC"/>
    <property type="match status" value="1"/>
</dbReference>
<evidence type="ECO:0000259" key="7">
    <source>
        <dbReference type="PROSITE" id="PS50045"/>
    </source>
</evidence>
<evidence type="ECO:0000256" key="3">
    <source>
        <dbReference type="ARBA" id="ARBA00023015"/>
    </source>
</evidence>
<dbReference type="InterPro" id="IPR025943">
    <property type="entry name" value="Sigma_54_int_dom_ATP-bd_2"/>
</dbReference>
<dbReference type="EMBL" id="FQZU01000025">
    <property type="protein sequence ID" value="SHK49048.1"/>
    <property type="molecule type" value="Genomic_DNA"/>
</dbReference>
<protein>
    <submittedName>
        <fullName evidence="9">Two-component system, NtrC family, response regulator</fullName>
    </submittedName>
</protein>
<evidence type="ECO:0000256" key="2">
    <source>
        <dbReference type="ARBA" id="ARBA00022840"/>
    </source>
</evidence>
<dbReference type="Proteomes" id="UP000183994">
    <property type="component" value="Unassembled WGS sequence"/>
</dbReference>
<reference evidence="10" key="1">
    <citation type="submission" date="2016-11" db="EMBL/GenBank/DDBJ databases">
        <authorList>
            <person name="Varghese N."/>
            <person name="Submissions S."/>
        </authorList>
    </citation>
    <scope>NUCLEOTIDE SEQUENCE [LARGE SCALE GENOMIC DNA]</scope>
    <source>
        <strain evidence="10">DSM 16219</strain>
    </source>
</reference>
<keyword evidence="3" id="KW-0805">Transcription regulation</keyword>
<dbReference type="Pfam" id="PF25601">
    <property type="entry name" value="AAA_lid_14"/>
    <property type="match status" value="1"/>
</dbReference>
<dbReference type="GO" id="GO:0006355">
    <property type="term" value="P:regulation of DNA-templated transcription"/>
    <property type="evidence" value="ECO:0007669"/>
    <property type="project" value="InterPro"/>
</dbReference>
<dbReference type="PANTHER" id="PTHR32071:SF113">
    <property type="entry name" value="ALGINATE BIOSYNTHESIS TRANSCRIPTIONAL REGULATORY PROTEIN ALGB"/>
    <property type="match status" value="1"/>
</dbReference>
<dbReference type="STRING" id="1121393.SAMN02745216_03552"/>
<dbReference type="InterPro" id="IPR058031">
    <property type="entry name" value="AAA_lid_NorR"/>
</dbReference>
<dbReference type="GO" id="GO:0003677">
    <property type="term" value="F:DNA binding"/>
    <property type="evidence" value="ECO:0007669"/>
    <property type="project" value="UniProtKB-KW"/>
</dbReference>
<dbReference type="Gene3D" id="1.10.10.60">
    <property type="entry name" value="Homeodomain-like"/>
    <property type="match status" value="1"/>
</dbReference>
<dbReference type="PANTHER" id="PTHR32071">
    <property type="entry name" value="TRANSCRIPTIONAL REGULATORY PROTEIN"/>
    <property type="match status" value="1"/>
</dbReference>
<dbReference type="InterPro" id="IPR001789">
    <property type="entry name" value="Sig_transdc_resp-reg_receiver"/>
</dbReference>
<dbReference type="FunFam" id="3.40.50.300:FF:000006">
    <property type="entry name" value="DNA-binding transcriptional regulator NtrC"/>
    <property type="match status" value="1"/>
</dbReference>
<feature type="modified residue" description="4-aspartylphosphate" evidence="6">
    <location>
        <position position="52"/>
    </location>
</feature>
<dbReference type="PROSITE" id="PS00688">
    <property type="entry name" value="SIGMA54_INTERACT_3"/>
    <property type="match status" value="1"/>
</dbReference>
<keyword evidence="2" id="KW-0067">ATP-binding</keyword>
<dbReference type="SUPFAM" id="SSF52172">
    <property type="entry name" value="CheY-like"/>
    <property type="match status" value="1"/>
</dbReference>
<dbReference type="InterPro" id="IPR003593">
    <property type="entry name" value="AAA+_ATPase"/>
</dbReference>
<dbReference type="SMART" id="SM00382">
    <property type="entry name" value="AAA"/>
    <property type="match status" value="1"/>
</dbReference>
<dbReference type="SUPFAM" id="SSF46689">
    <property type="entry name" value="Homeodomain-like"/>
    <property type="match status" value="1"/>
</dbReference>
<dbReference type="Gene3D" id="3.40.50.2300">
    <property type="match status" value="1"/>
</dbReference>
<dbReference type="InterPro" id="IPR027417">
    <property type="entry name" value="P-loop_NTPase"/>
</dbReference>
<dbReference type="PROSITE" id="PS50045">
    <property type="entry name" value="SIGMA54_INTERACT_4"/>
    <property type="match status" value="1"/>
</dbReference>
<dbReference type="GO" id="GO:0000160">
    <property type="term" value="P:phosphorelay signal transduction system"/>
    <property type="evidence" value="ECO:0007669"/>
    <property type="project" value="InterPro"/>
</dbReference>
<name>A0A1M6SWV3_9BACT</name>
<evidence type="ECO:0000259" key="8">
    <source>
        <dbReference type="PROSITE" id="PS50110"/>
    </source>
</evidence>
<feature type="domain" description="Response regulatory" evidence="8">
    <location>
        <begin position="3"/>
        <end position="117"/>
    </location>
</feature>
<evidence type="ECO:0000313" key="10">
    <source>
        <dbReference type="Proteomes" id="UP000183994"/>
    </source>
</evidence>
<feature type="domain" description="Sigma-54 factor interaction" evidence="7">
    <location>
        <begin position="137"/>
        <end position="366"/>
    </location>
</feature>
<dbReference type="Pfam" id="PF00072">
    <property type="entry name" value="Response_reg"/>
    <property type="match status" value="1"/>
</dbReference>
<sequence length="468" mass="51560">MANILIIDDDEALCDILSRRVKQMGHDHTCAYTLKDGYEKAASGSYDVVFLDVGLPDGNGLDALPRIRGLDNCPEVIIFTGQGDPDGAELAIKSGAWDYIAKPPSLKEIVLPLSRALQYREEKKRSSSKVLIKTEGIVGNSPQMQNALNLLAQAASSDATTLLTGETGTGKELFATAIHANSDRAGKDFVVVDCAALPDTLVESVLFGHEKGAFTGADKAHLGLVKLADGGTLFLDEVGELPLSLQKPFLRVLQERRFRPVGSQKEVTSNFRLVAATNRNLEELAEAKLFRQDLLYRLKTLTIDLPPLRSRVQDIKDLTIFYMANLCEKYGKGAKGYSPEFLEALAAYEWPGNVRELINALERTLIASAEEPTLFPNHLPTHIRVKLARESLRQSTAGKTKSFQGENPQELPSLKDYREAVVSEAEAKYLEDLMLLTNRDIRAACKISGLSRSRLYHLLQKHGIKGSR</sequence>
<organism evidence="9 10">
    <name type="scientific">Desulfatibacillum alkenivorans DSM 16219</name>
    <dbReference type="NCBI Taxonomy" id="1121393"/>
    <lineage>
        <taxon>Bacteria</taxon>
        <taxon>Pseudomonadati</taxon>
        <taxon>Thermodesulfobacteriota</taxon>
        <taxon>Desulfobacteria</taxon>
        <taxon>Desulfobacterales</taxon>
        <taxon>Desulfatibacillaceae</taxon>
        <taxon>Desulfatibacillum</taxon>
    </lineage>
</organism>
<dbReference type="OrthoDB" id="9763792at2"/>
<dbReference type="InterPro" id="IPR002078">
    <property type="entry name" value="Sigma_54_int"/>
</dbReference>
<dbReference type="InterPro" id="IPR025944">
    <property type="entry name" value="Sigma_54_int_dom_CS"/>
</dbReference>
<dbReference type="CDD" id="cd00009">
    <property type="entry name" value="AAA"/>
    <property type="match status" value="1"/>
</dbReference>
<evidence type="ECO:0000256" key="1">
    <source>
        <dbReference type="ARBA" id="ARBA00022741"/>
    </source>
</evidence>
<dbReference type="Pfam" id="PF00158">
    <property type="entry name" value="Sigma54_activat"/>
    <property type="match status" value="1"/>
</dbReference>
<keyword evidence="5" id="KW-0804">Transcription</keyword>
<evidence type="ECO:0000256" key="4">
    <source>
        <dbReference type="ARBA" id="ARBA00023125"/>
    </source>
</evidence>
<dbReference type="PROSITE" id="PS00676">
    <property type="entry name" value="SIGMA54_INTERACT_2"/>
    <property type="match status" value="1"/>
</dbReference>
<keyword evidence="10" id="KW-1185">Reference proteome</keyword>
<dbReference type="Gene3D" id="1.10.8.60">
    <property type="match status" value="1"/>
</dbReference>
<evidence type="ECO:0000256" key="6">
    <source>
        <dbReference type="PROSITE-ProRule" id="PRU00169"/>
    </source>
</evidence>
<dbReference type="InterPro" id="IPR011006">
    <property type="entry name" value="CheY-like_superfamily"/>
</dbReference>
<dbReference type="SUPFAM" id="SSF52540">
    <property type="entry name" value="P-loop containing nucleoside triphosphate hydrolases"/>
    <property type="match status" value="1"/>
</dbReference>
<accession>A0A1M6SWV3</accession>